<dbReference type="PRINTS" id="PR01210">
    <property type="entry name" value="GGTRANSPTASE"/>
</dbReference>
<feature type="active site" description="Nucleophile" evidence="6">
    <location>
        <position position="418"/>
    </location>
</feature>
<organism evidence="11 12">
    <name type="scientific">Pichia kudriavzevii</name>
    <name type="common">Yeast</name>
    <name type="synonym">Issatchenkia orientalis</name>
    <dbReference type="NCBI Taxonomy" id="4909"/>
    <lineage>
        <taxon>Eukaryota</taxon>
        <taxon>Fungi</taxon>
        <taxon>Dikarya</taxon>
        <taxon>Ascomycota</taxon>
        <taxon>Saccharomycotina</taxon>
        <taxon>Pichiomycetes</taxon>
        <taxon>Pichiales</taxon>
        <taxon>Pichiaceae</taxon>
        <taxon>Pichia</taxon>
    </lineage>
</organism>
<evidence type="ECO:0000256" key="6">
    <source>
        <dbReference type="PIRSR" id="PIRSR600101-1"/>
    </source>
</evidence>
<evidence type="ECO:0000256" key="8">
    <source>
        <dbReference type="RuleBase" id="RU368068"/>
    </source>
</evidence>
<sequence length="949" mass="106945">MAMFPLRNKPYPLYVGTAVLLLVLLTTLSRHQKVPFPRVPDVPAHIPFTKSPTWNPDTNVTAYSTSGMVASDSEYCSQMGVDILKLGGNAADAAVTTCLCIGATDTMFSSGIGGGAFITAKNSTGAISIDAREMAPAGAYSDMFKGREHKSMYGGLASGIPGELMGLWTLYESHGSKNVTWQQLLEPVAEFVERGWRIDKRLAYALQIQKSAFAYFRKDWDFVFKSGTNKLLEEGDLMKRKALAKTLRYVGKKGGFAFYDAEDYIARSLAAKNQEWEGVITPDDFGKYKVVIQDASKLENFTAKNLTVYTANGASSGPALIYGLSILNEFENPDFHDYDVEETHKLIEVMKWMASARSYLGDIGVYNTNKTQMRDHEKRYAKFRDPNHIKEVKGRITQKTHPWQEYDPAYEPNDPNGTSSLSVVDSQGNAVSITTTINLLFGSCVHDPVTGVIFNDEMDDFSLPHTKNAFDLEPSVFNYIEPYKRPLSSSAQSIITDSEGNVELVIGAAGGSRITNAVFQGIIRTFLQEKNITDTIANPRFHHQLIPDVVTMESPHSDDFISSLENKGHNVRLDIPRSAMNGIRPFHQQDMDTLDDEQKALLWRNLLSIVSVIGGFRPSEDITKLRNENEQLRQENRLLRKQLETFTQTTPRVARTSQSEIYDEDPDLTDISPTKSEQDTQTSNVSNVSFPKRRLLEESLDFDNVKKIRVESDVDVSQIYDSQGSNQHEECVDFHSLLSNKKINLTGNPKMNRPWYREDFTTNPEYVEYISDRGVPIKMLPPHIRKYYIRQKDYIRKLAIKGFEVEDSPLKDKENCDFGGPVTPVQNPDIYYLDSSIREVCKYEINASNLDKYLKTYPNILKSDTAREWEVEDSLQTSDVCADFLLTQEVLERNAMARERSGLKGLQMLFQACLVVEGGKQVGKYVFKKEEYNTLVCSGNFVIDLGVFA</sequence>
<comment type="caution">
    <text evidence="11">The sequence shown here is derived from an EMBL/GenBank/DDBJ whole genome shotgun (WGS) entry which is preliminary data.</text>
</comment>
<dbReference type="InterPro" id="IPR043137">
    <property type="entry name" value="GGT_ssub_C"/>
</dbReference>
<comment type="similarity">
    <text evidence="4">Belongs to the gamma-glutamyltransferase family.</text>
</comment>
<evidence type="ECO:0000256" key="4">
    <source>
        <dbReference type="ARBA" id="ARBA00009381"/>
    </source>
</evidence>
<dbReference type="EMBL" id="JQFK01000016">
    <property type="protein sequence ID" value="KGK38698.1"/>
    <property type="molecule type" value="Genomic_DNA"/>
</dbReference>
<dbReference type="GO" id="GO:0005886">
    <property type="term" value="C:plasma membrane"/>
    <property type="evidence" value="ECO:0007669"/>
    <property type="project" value="TreeGrafter"/>
</dbReference>
<accession>A0A099P0V5</accession>
<dbReference type="VEuPathDB" id="FungiDB:C5L36_0A04550"/>
<dbReference type="eggNOG" id="KOG2410">
    <property type="taxonomic scope" value="Eukaryota"/>
</dbReference>
<gene>
    <name evidence="11" type="ORF">JL09_g2119</name>
</gene>
<dbReference type="FunFam" id="3.60.20.40:FF:000001">
    <property type="entry name" value="Gamma-glutamyltranspeptidase 1"/>
    <property type="match status" value="1"/>
</dbReference>
<dbReference type="VEuPathDB" id="FungiDB:C5L36_0A04560"/>
<evidence type="ECO:0000256" key="7">
    <source>
        <dbReference type="PIRSR" id="PIRSR600101-2"/>
    </source>
</evidence>
<dbReference type="SUPFAM" id="SSF56235">
    <property type="entry name" value="N-terminal nucleophile aminohydrolases (Ntn hydrolases)"/>
    <property type="match status" value="1"/>
</dbReference>
<feature type="binding site" evidence="7">
    <location>
        <position position="460"/>
    </location>
    <ligand>
        <name>L-glutamate</name>
        <dbReference type="ChEBI" id="CHEBI:29985"/>
    </ligand>
</feature>
<keyword evidence="9" id="KW-0175">Coiled coil</keyword>
<dbReference type="HOGENOM" id="CLU_310140_0_0_1"/>
<feature type="compositionally biased region" description="Polar residues" evidence="10">
    <location>
        <begin position="671"/>
        <end position="686"/>
    </location>
</feature>
<keyword evidence="8" id="KW-0012">Acyltransferase</keyword>
<evidence type="ECO:0000256" key="5">
    <source>
        <dbReference type="ARBA" id="ARBA00047417"/>
    </source>
</evidence>
<comment type="catalytic activity">
    <reaction evidence="2 8">
        <text>glutathione + H2O = L-cysteinylglycine + L-glutamate</text>
        <dbReference type="Rhea" id="RHEA:28807"/>
        <dbReference type="ChEBI" id="CHEBI:15377"/>
        <dbReference type="ChEBI" id="CHEBI:29985"/>
        <dbReference type="ChEBI" id="CHEBI:57925"/>
        <dbReference type="ChEBI" id="CHEBI:61694"/>
        <dbReference type="EC" id="3.4.19.13"/>
    </reaction>
</comment>
<dbReference type="AlphaFoldDB" id="A0A099P0V5"/>
<dbReference type="InterPro" id="IPR043138">
    <property type="entry name" value="GGT_lsub"/>
</dbReference>
<protein>
    <recommendedName>
        <fullName evidence="8">Glutathione hydrolase</fullName>
        <ecNumber evidence="8">2.3.2.2</ecNumber>
        <ecNumber evidence="8">3.4.19.13</ecNumber>
    </recommendedName>
    <alternativeName>
        <fullName evidence="8">Gamma-glutamyltransferase</fullName>
    </alternativeName>
    <alternativeName>
        <fullName evidence="8">Gamma-glutamyltranspeptidase</fullName>
    </alternativeName>
</protein>
<evidence type="ECO:0000313" key="12">
    <source>
        <dbReference type="Proteomes" id="UP000029867"/>
    </source>
</evidence>
<dbReference type="Proteomes" id="UP000029867">
    <property type="component" value="Unassembled WGS sequence"/>
</dbReference>
<dbReference type="NCBIfam" id="TIGR00066">
    <property type="entry name" value="g_glut_trans"/>
    <property type="match status" value="1"/>
</dbReference>
<evidence type="ECO:0000256" key="3">
    <source>
        <dbReference type="ARBA" id="ARBA00005115"/>
    </source>
</evidence>
<feature type="compositionally biased region" description="Polar residues" evidence="10">
    <location>
        <begin position="649"/>
        <end position="660"/>
    </location>
</feature>
<comment type="pathway">
    <text evidence="3 8">Sulfur metabolism; glutathione metabolism.</text>
</comment>
<feature type="binding site" evidence="7">
    <location>
        <begin position="488"/>
        <end position="489"/>
    </location>
    <ligand>
        <name>L-glutamate</name>
        <dbReference type="ChEBI" id="CHEBI:29985"/>
    </ligand>
</feature>
<dbReference type="EC" id="3.4.19.13" evidence="8"/>
<comment type="catalytic activity">
    <reaction evidence="1 8">
        <text>an S-substituted glutathione + H2O = an S-substituted L-cysteinylglycine + L-glutamate</text>
        <dbReference type="Rhea" id="RHEA:59468"/>
        <dbReference type="ChEBI" id="CHEBI:15377"/>
        <dbReference type="ChEBI" id="CHEBI:29985"/>
        <dbReference type="ChEBI" id="CHEBI:90779"/>
        <dbReference type="ChEBI" id="CHEBI:143103"/>
        <dbReference type="EC" id="3.4.19.13"/>
    </reaction>
</comment>
<keyword evidence="8" id="KW-0378">Hydrolase</keyword>
<dbReference type="MEROPS" id="T03.012"/>
<dbReference type="EC" id="2.3.2.2" evidence="8"/>
<evidence type="ECO:0000256" key="2">
    <source>
        <dbReference type="ARBA" id="ARBA00001089"/>
    </source>
</evidence>
<evidence type="ECO:0000313" key="11">
    <source>
        <dbReference type="EMBL" id="KGK38698.1"/>
    </source>
</evidence>
<feature type="region of interest" description="Disordered" evidence="10">
    <location>
        <begin position="649"/>
        <end position="686"/>
    </location>
</feature>
<feature type="binding site" evidence="7">
    <location>
        <position position="132"/>
    </location>
    <ligand>
        <name>L-glutamate</name>
        <dbReference type="ChEBI" id="CHEBI:29985"/>
    </ligand>
</feature>
<comment type="catalytic activity">
    <reaction evidence="5 8">
        <text>an N-terminal (5-L-glutamyl)-[peptide] + an alpha-amino acid = 5-L-glutamyl amino acid + an N-terminal L-alpha-aminoacyl-[peptide]</text>
        <dbReference type="Rhea" id="RHEA:23904"/>
        <dbReference type="Rhea" id="RHEA-COMP:9780"/>
        <dbReference type="Rhea" id="RHEA-COMP:9795"/>
        <dbReference type="ChEBI" id="CHEBI:77644"/>
        <dbReference type="ChEBI" id="CHEBI:78597"/>
        <dbReference type="ChEBI" id="CHEBI:78599"/>
        <dbReference type="ChEBI" id="CHEBI:78608"/>
        <dbReference type="EC" id="2.3.2.2"/>
    </reaction>
</comment>
<reference evidence="12" key="1">
    <citation type="journal article" date="2014" name="Microb. Cell Fact.">
        <title>Exploiting Issatchenkia orientalis SD108 for succinic acid production.</title>
        <authorList>
            <person name="Xiao H."/>
            <person name="Shao Z."/>
            <person name="Jiang Y."/>
            <person name="Dole S."/>
            <person name="Zhao H."/>
        </authorList>
    </citation>
    <scope>NUCLEOTIDE SEQUENCE [LARGE SCALE GENOMIC DNA]</scope>
    <source>
        <strain evidence="12">SD108</strain>
    </source>
</reference>
<keyword evidence="8" id="KW-0808">Transferase</keyword>
<dbReference type="PANTHER" id="PTHR11686">
    <property type="entry name" value="GAMMA GLUTAMYL TRANSPEPTIDASE"/>
    <property type="match status" value="1"/>
</dbReference>
<dbReference type="GO" id="GO:0000324">
    <property type="term" value="C:fungal-type vacuole"/>
    <property type="evidence" value="ECO:0007669"/>
    <property type="project" value="TreeGrafter"/>
</dbReference>
<dbReference type="InterPro" id="IPR000101">
    <property type="entry name" value="GGT_peptidase"/>
</dbReference>
<dbReference type="PANTHER" id="PTHR11686:SF9">
    <property type="entry name" value="RE13973P"/>
    <property type="match status" value="1"/>
</dbReference>
<comment type="function">
    <text evidence="8">Cleaves the gamma-glutamyl peptide bond of glutathione and glutathione conjugates.</text>
</comment>
<name>A0A099P0V5_PICKU</name>
<evidence type="ECO:0000256" key="9">
    <source>
        <dbReference type="SAM" id="Coils"/>
    </source>
</evidence>
<dbReference type="GO" id="GO:0036374">
    <property type="term" value="F:glutathione hydrolase activity"/>
    <property type="evidence" value="ECO:0007669"/>
    <property type="project" value="UniProtKB-UniRule"/>
</dbReference>
<feature type="binding site" evidence="7">
    <location>
        <position position="511"/>
    </location>
    <ligand>
        <name>L-glutamate</name>
        <dbReference type="ChEBI" id="CHEBI:29985"/>
    </ligand>
</feature>
<dbReference type="Gene3D" id="3.60.20.40">
    <property type="match status" value="1"/>
</dbReference>
<dbReference type="GO" id="GO:0006751">
    <property type="term" value="P:glutathione catabolic process"/>
    <property type="evidence" value="ECO:0007669"/>
    <property type="project" value="UniProtKB-UniRule"/>
</dbReference>
<dbReference type="InterPro" id="IPR029055">
    <property type="entry name" value="Ntn_hydrolases_N"/>
</dbReference>
<evidence type="ECO:0000256" key="1">
    <source>
        <dbReference type="ARBA" id="ARBA00001049"/>
    </source>
</evidence>
<evidence type="ECO:0000256" key="10">
    <source>
        <dbReference type="SAM" id="MobiDB-lite"/>
    </source>
</evidence>
<dbReference type="Pfam" id="PF01019">
    <property type="entry name" value="G_glu_transpept"/>
    <property type="match status" value="1"/>
</dbReference>
<feature type="coiled-coil region" evidence="9">
    <location>
        <begin position="622"/>
        <end position="649"/>
    </location>
</feature>
<proteinExistence type="inferred from homology"/>
<feature type="binding site" evidence="7">
    <location>
        <begin position="436"/>
        <end position="438"/>
    </location>
    <ligand>
        <name>L-glutamate</name>
        <dbReference type="ChEBI" id="CHEBI:29985"/>
    </ligand>
</feature>
<dbReference type="Gene3D" id="1.10.246.130">
    <property type="match status" value="1"/>
</dbReference>
<dbReference type="GO" id="GO:0103068">
    <property type="term" value="F:leukotriene C4 gamma-glutamyl transferase activity"/>
    <property type="evidence" value="ECO:0007669"/>
    <property type="project" value="UniProtKB-EC"/>
</dbReference>